<reference evidence="5" key="3">
    <citation type="submission" date="2025-09" db="UniProtKB">
        <authorList>
            <consortium name="Ensembl"/>
        </authorList>
    </citation>
    <scope>IDENTIFICATION</scope>
</reference>
<proteinExistence type="inferred from homology"/>
<protein>
    <submittedName>
        <fullName evidence="5">Integrator complex subunit 2</fullName>
    </submittedName>
</protein>
<sequence length="1073" mass="119274">IKMAAVKPEVFKYIRELNIKELLKIPDTDLRPLLPCLVRMSLCTSRDSSEEWKENRKYLLQLLSDIEAVNDIVSLLSVDFHELEVDGRKEQQMRLKSMNESSSFQQGILLEYERSEPARKFRIIISELLPVIIKVDAHETCVPCDSELFSSPAYLEDISDAICILCAELPSFLNICTVCIALLHFPNGNWLLTKLVANNSESFLSVSQSLIHEITSTASDENLRYEALLLLSSINPIHAMTIRGLCIQHCCLPQLAVALTLNHDHNTADGSISNLTAFVSGLLLGNDSKIRSWFATYIRHAKDSSDDQLRNELIKELKSVVETAEIKTEGNTEHCLKAAALIRLYCSLKAIAGVKFTSEESELVLRLMTCFPPLTPSGIRFVSLALGMLLACPALLTGEEQERRVVGWIKWLASRSSEMERIGPEGSSFAEQLLLTAIHLHGDRRTAAVRLACSTLGMRIKVTSQSLTRLRQIFTEEVFPTQVIAAHATKVPVTKQLNANMTGYLPVHCVYQLLKTRAFSQCRVPVQDWIYRQICSTSSPLHPQLQPLVLQFVSTVVTPASKVHRSRQDGALNQPFKYSDILAVYGIMDTKDSEGIHINESKHSLTSMLLMLYYVLLYEDSILSNMKTLASLPNRPQRYPATLINQIPVKLLLFKAQRQPKSCQGLYPALLGLLATHLPHLCLVGDWIDDLDSIFANGPKHGNLKKVKVQPTHKQLLDGLSRSAINPAPALMHLQYLSNSSISADEIVGFVEPLTSGLPFLLDTKVSRRIHQETKKLWLKLNSVIPRKLCVMTINALTHPQTGKVETSKSFLSFDDLVNDPLLPLMVDKRVFHHPELLSIILRIISSCLSASRSQASTLLRAHPTAENKSSTTRSTSPLGVNQSASEAEKEELRSALIATQNSAVVQMLIEICMEGSSPSGDSPNINLLTCKREVHCLVCSQLHQMFIDDPAVAKLVHFQGYNRKMVGVLVAGVPSMHICLDFVPELLQQSNPSQQLFGLELASQLCCHYALPKSLSIARLCVNVISTLTTVIPAAERCGYFTAVLPTLPRLSKSFPPLLPDCVEILEHLGKV</sequence>
<evidence type="ECO:0000256" key="1">
    <source>
        <dbReference type="ARBA" id="ARBA00004123"/>
    </source>
</evidence>
<comment type="subcellular location">
    <subcellularLocation>
        <location evidence="1">Nucleus</location>
    </subcellularLocation>
</comment>
<feature type="compositionally biased region" description="Polar residues" evidence="4">
    <location>
        <begin position="867"/>
        <end position="886"/>
    </location>
</feature>
<dbReference type="OMA" id="IISNYPH"/>
<dbReference type="HOGENOM" id="CLU_007707_0_0_1"/>
<dbReference type="PANTHER" id="PTHR28608:SF1">
    <property type="entry name" value="INTEGRATOR COMPLEX SUBUNIT 2"/>
    <property type="match status" value="1"/>
</dbReference>
<keyword evidence="6" id="KW-1185">Reference proteome</keyword>
<reference evidence="5" key="2">
    <citation type="submission" date="2025-08" db="UniProtKB">
        <authorList>
            <consortium name="Ensembl"/>
        </authorList>
    </citation>
    <scope>IDENTIFICATION</scope>
</reference>
<evidence type="ECO:0000256" key="2">
    <source>
        <dbReference type="ARBA" id="ARBA00006705"/>
    </source>
</evidence>
<dbReference type="FunCoup" id="F6T2D0">
    <property type="interactions" value="579"/>
</dbReference>
<accession>F6T2D0</accession>
<dbReference type="PANTHER" id="PTHR28608">
    <property type="entry name" value="INTEGRATOR COMPLEX SUBUNIT 2"/>
    <property type="match status" value="1"/>
</dbReference>
<dbReference type="STRING" id="7719.ENSCINP00000017571"/>
<dbReference type="Ensembl" id="ENSCINT00000017571.3">
    <property type="protein sequence ID" value="ENSCINP00000017571.3"/>
    <property type="gene ID" value="ENSCING00000008614.3"/>
</dbReference>
<evidence type="ECO:0000313" key="5">
    <source>
        <dbReference type="Ensembl" id="ENSCINP00000017571.3"/>
    </source>
</evidence>
<name>F6T2D0_CIOIN</name>
<dbReference type="GeneTree" id="ENSGT00390000011888"/>
<comment type="similarity">
    <text evidence="2">Belongs to the Integrator subunit 2 family.</text>
</comment>
<evidence type="ECO:0000256" key="4">
    <source>
        <dbReference type="SAM" id="MobiDB-lite"/>
    </source>
</evidence>
<dbReference type="Pfam" id="PF14750">
    <property type="entry name" value="INTS2"/>
    <property type="match status" value="1"/>
</dbReference>
<dbReference type="InParanoid" id="F6T2D0"/>
<reference evidence="6" key="1">
    <citation type="journal article" date="2002" name="Science">
        <title>The draft genome of Ciona intestinalis: insights into chordate and vertebrate origins.</title>
        <authorList>
            <person name="Dehal P."/>
            <person name="Satou Y."/>
            <person name="Campbell R.K."/>
            <person name="Chapman J."/>
            <person name="Degnan B."/>
            <person name="De Tomaso A."/>
            <person name="Davidson B."/>
            <person name="Di Gregorio A."/>
            <person name="Gelpke M."/>
            <person name="Goodstein D.M."/>
            <person name="Harafuji N."/>
            <person name="Hastings K.E."/>
            <person name="Ho I."/>
            <person name="Hotta K."/>
            <person name="Huang W."/>
            <person name="Kawashima T."/>
            <person name="Lemaire P."/>
            <person name="Martinez D."/>
            <person name="Meinertzhagen I.A."/>
            <person name="Necula S."/>
            <person name="Nonaka M."/>
            <person name="Putnam N."/>
            <person name="Rash S."/>
            <person name="Saiga H."/>
            <person name="Satake M."/>
            <person name="Terry A."/>
            <person name="Yamada L."/>
            <person name="Wang H.G."/>
            <person name="Awazu S."/>
            <person name="Azumi K."/>
            <person name="Boore J."/>
            <person name="Branno M."/>
            <person name="Chin-Bow S."/>
            <person name="DeSantis R."/>
            <person name="Doyle S."/>
            <person name="Francino P."/>
            <person name="Keys D.N."/>
            <person name="Haga S."/>
            <person name="Hayashi H."/>
            <person name="Hino K."/>
            <person name="Imai K.S."/>
            <person name="Inaba K."/>
            <person name="Kano S."/>
            <person name="Kobayashi K."/>
            <person name="Kobayashi M."/>
            <person name="Lee B.I."/>
            <person name="Makabe K.W."/>
            <person name="Manohar C."/>
            <person name="Matassi G."/>
            <person name="Medina M."/>
            <person name="Mochizuki Y."/>
            <person name="Mount S."/>
            <person name="Morishita T."/>
            <person name="Miura S."/>
            <person name="Nakayama A."/>
            <person name="Nishizaka S."/>
            <person name="Nomoto H."/>
            <person name="Ohta F."/>
            <person name="Oishi K."/>
            <person name="Rigoutsos I."/>
            <person name="Sano M."/>
            <person name="Sasaki A."/>
            <person name="Sasakura Y."/>
            <person name="Shoguchi E."/>
            <person name="Shin-i T."/>
            <person name="Spagnuolo A."/>
            <person name="Stainier D."/>
            <person name="Suzuki M.M."/>
            <person name="Tassy O."/>
            <person name="Takatori N."/>
            <person name="Tokuoka M."/>
            <person name="Yagi K."/>
            <person name="Yoshizaki F."/>
            <person name="Wada S."/>
            <person name="Zhang C."/>
            <person name="Hyatt P.D."/>
            <person name="Larimer F."/>
            <person name="Detter C."/>
            <person name="Doggett N."/>
            <person name="Glavina T."/>
            <person name="Hawkins T."/>
            <person name="Richardson P."/>
            <person name="Lucas S."/>
            <person name="Kohara Y."/>
            <person name="Levine M."/>
            <person name="Satoh N."/>
            <person name="Rokhsar D.S."/>
        </authorList>
    </citation>
    <scope>NUCLEOTIDE SEQUENCE [LARGE SCALE GENOMIC DNA]</scope>
</reference>
<evidence type="ECO:0000313" key="6">
    <source>
        <dbReference type="Proteomes" id="UP000008144"/>
    </source>
</evidence>
<feature type="region of interest" description="Disordered" evidence="4">
    <location>
        <begin position="860"/>
        <end position="886"/>
    </location>
</feature>
<dbReference type="InterPro" id="IPR026236">
    <property type="entry name" value="Int2_metazoa"/>
</dbReference>
<dbReference type="PRINTS" id="PR02105">
    <property type="entry name" value="INTSUBUNIT2"/>
</dbReference>
<gene>
    <name evidence="5" type="primary">LOC100187315</name>
</gene>
<dbReference type="AlphaFoldDB" id="F6T2D0"/>
<evidence type="ECO:0000256" key="3">
    <source>
        <dbReference type="ARBA" id="ARBA00023242"/>
    </source>
</evidence>
<keyword evidence="3" id="KW-0539">Nucleus</keyword>
<organism evidence="5 6">
    <name type="scientific">Ciona intestinalis</name>
    <name type="common">Transparent sea squirt</name>
    <name type="synonym">Ascidia intestinalis</name>
    <dbReference type="NCBI Taxonomy" id="7719"/>
    <lineage>
        <taxon>Eukaryota</taxon>
        <taxon>Metazoa</taxon>
        <taxon>Chordata</taxon>
        <taxon>Tunicata</taxon>
        <taxon>Ascidiacea</taxon>
        <taxon>Phlebobranchia</taxon>
        <taxon>Cionidae</taxon>
        <taxon>Ciona</taxon>
    </lineage>
</organism>
<dbReference type="InterPro" id="IPR029321">
    <property type="entry name" value="INTS2"/>
</dbReference>
<dbReference type="GO" id="GO:0034472">
    <property type="term" value="P:snRNA 3'-end processing"/>
    <property type="evidence" value="ECO:0000318"/>
    <property type="project" value="GO_Central"/>
</dbReference>
<dbReference type="GO" id="GO:0032039">
    <property type="term" value="C:integrator complex"/>
    <property type="evidence" value="ECO:0000318"/>
    <property type="project" value="GO_Central"/>
</dbReference>
<dbReference type="Proteomes" id="UP000008144">
    <property type="component" value="Unassembled WGS sequence"/>
</dbReference>